<keyword evidence="2" id="KW-1185">Reference proteome</keyword>
<evidence type="ECO:0000313" key="1">
    <source>
        <dbReference type="EMBL" id="SFN52426.1"/>
    </source>
</evidence>
<name>A0A1I4ZQ68_9FLAO</name>
<protein>
    <submittedName>
        <fullName evidence="1">Uncharacterized protein</fullName>
    </submittedName>
</protein>
<organism evidence="1 2">
    <name type="scientific">Algoriella xinjiangensis</name>
    <dbReference type="NCBI Taxonomy" id="684065"/>
    <lineage>
        <taxon>Bacteria</taxon>
        <taxon>Pseudomonadati</taxon>
        <taxon>Bacteroidota</taxon>
        <taxon>Flavobacteriia</taxon>
        <taxon>Flavobacteriales</taxon>
        <taxon>Weeksellaceae</taxon>
        <taxon>Algoriella</taxon>
    </lineage>
</organism>
<sequence>MIEFYSESFEPKQATVNKILMFSKSIRTVKSEILKEKLIINLN</sequence>
<dbReference type="EMBL" id="FOUZ01000014">
    <property type="protein sequence ID" value="SFN52426.1"/>
    <property type="molecule type" value="Genomic_DNA"/>
</dbReference>
<reference evidence="2" key="1">
    <citation type="submission" date="2016-10" db="EMBL/GenBank/DDBJ databases">
        <authorList>
            <person name="Varghese N."/>
            <person name="Submissions S."/>
        </authorList>
    </citation>
    <scope>NUCLEOTIDE SEQUENCE [LARGE SCALE GENOMIC DNA]</scope>
    <source>
        <strain evidence="2">XJ109</strain>
    </source>
</reference>
<dbReference type="Proteomes" id="UP000199149">
    <property type="component" value="Unassembled WGS sequence"/>
</dbReference>
<dbReference type="AlphaFoldDB" id="A0A1I4ZQ68"/>
<gene>
    <name evidence="1" type="ORF">SAMN05421738_11424</name>
</gene>
<evidence type="ECO:0000313" key="2">
    <source>
        <dbReference type="Proteomes" id="UP000199149"/>
    </source>
</evidence>
<accession>A0A1I4ZQ68</accession>
<proteinExistence type="predicted"/>